<keyword evidence="5 7" id="KW-1133">Transmembrane helix</keyword>
<evidence type="ECO:0000256" key="6">
    <source>
        <dbReference type="ARBA" id="ARBA00023136"/>
    </source>
</evidence>
<feature type="transmembrane region" description="Helical" evidence="7">
    <location>
        <begin position="49"/>
        <end position="68"/>
    </location>
</feature>
<reference evidence="8 9" key="1">
    <citation type="submission" date="2017-10" db="EMBL/GenBank/DDBJ databases">
        <title>Novel microbial diversity and functional potential in the marine mammal oral microbiome.</title>
        <authorList>
            <person name="Dudek N.K."/>
            <person name="Sun C.L."/>
            <person name="Burstein D."/>
            <person name="Kantor R.S."/>
            <person name="Aliaga Goltsman D.S."/>
            <person name="Bik E.M."/>
            <person name="Thomas B.C."/>
            <person name="Banfield J.F."/>
            <person name="Relman D.A."/>
        </authorList>
    </citation>
    <scope>NUCLEOTIDE SEQUENCE [LARGE SCALE GENOMIC DNA]</scope>
    <source>
        <strain evidence="8">DOLJORAL78_47_16</strain>
    </source>
</reference>
<keyword evidence="4 7" id="KW-0812">Transmembrane</keyword>
<comment type="caution">
    <text evidence="8">The sequence shown here is derived from an EMBL/GenBank/DDBJ whole genome shotgun (WGS) entry which is preliminary data.</text>
</comment>
<dbReference type="Pfam" id="PF03994">
    <property type="entry name" value="DUF350"/>
    <property type="match status" value="1"/>
</dbReference>
<name>A0A2G6KBG6_9BACT</name>
<proteinExistence type="inferred from homology"/>
<evidence type="ECO:0000256" key="7">
    <source>
        <dbReference type="SAM" id="Phobius"/>
    </source>
</evidence>
<sequence>MNQQIMEFFSSIVYVVLGMIVFGISFSIINKVVPFSMRKEIEEDQNTALGIILGAVILGLAIIIAAAISG</sequence>
<evidence type="ECO:0000256" key="1">
    <source>
        <dbReference type="ARBA" id="ARBA00004651"/>
    </source>
</evidence>
<dbReference type="GO" id="GO:0005886">
    <property type="term" value="C:plasma membrane"/>
    <property type="evidence" value="ECO:0007669"/>
    <property type="project" value="UniProtKB-SubCell"/>
</dbReference>
<feature type="transmembrane region" description="Helical" evidence="7">
    <location>
        <begin position="12"/>
        <end position="29"/>
    </location>
</feature>
<keyword evidence="3" id="KW-1003">Cell membrane</keyword>
<evidence type="ECO:0000256" key="5">
    <source>
        <dbReference type="ARBA" id="ARBA00022989"/>
    </source>
</evidence>
<gene>
    <name evidence="8" type="ORF">CSA56_14525</name>
</gene>
<evidence type="ECO:0000256" key="4">
    <source>
        <dbReference type="ARBA" id="ARBA00022692"/>
    </source>
</evidence>
<comment type="subcellular location">
    <subcellularLocation>
        <location evidence="1">Cell membrane</location>
        <topology evidence="1">Multi-pass membrane protein</topology>
    </subcellularLocation>
</comment>
<organism evidence="8 9">
    <name type="scientific">candidate division KSB3 bacterium</name>
    <dbReference type="NCBI Taxonomy" id="2044937"/>
    <lineage>
        <taxon>Bacteria</taxon>
        <taxon>candidate division KSB3</taxon>
    </lineage>
</organism>
<evidence type="ECO:0000256" key="2">
    <source>
        <dbReference type="ARBA" id="ARBA00005779"/>
    </source>
</evidence>
<protein>
    <submittedName>
        <fullName evidence="8">DUF350 domain-containing protein</fullName>
    </submittedName>
</protein>
<accession>A0A2G6KBG6</accession>
<evidence type="ECO:0000313" key="8">
    <source>
        <dbReference type="EMBL" id="PIE32700.1"/>
    </source>
</evidence>
<dbReference type="EMBL" id="PDSK01000109">
    <property type="protein sequence ID" value="PIE32700.1"/>
    <property type="molecule type" value="Genomic_DNA"/>
</dbReference>
<dbReference type="Proteomes" id="UP000230821">
    <property type="component" value="Unassembled WGS sequence"/>
</dbReference>
<evidence type="ECO:0000256" key="3">
    <source>
        <dbReference type="ARBA" id="ARBA00022475"/>
    </source>
</evidence>
<dbReference type="InterPro" id="IPR007140">
    <property type="entry name" value="DUF350"/>
</dbReference>
<keyword evidence="6 7" id="KW-0472">Membrane</keyword>
<comment type="similarity">
    <text evidence="2">Belongs to the UPF0719 family.</text>
</comment>
<dbReference type="AlphaFoldDB" id="A0A2G6KBG6"/>
<evidence type="ECO:0000313" key="9">
    <source>
        <dbReference type="Proteomes" id="UP000230821"/>
    </source>
</evidence>